<dbReference type="GO" id="GO:0003676">
    <property type="term" value="F:nucleic acid binding"/>
    <property type="evidence" value="ECO:0007669"/>
    <property type="project" value="InterPro"/>
</dbReference>
<protein>
    <recommendedName>
        <fullName evidence="3">DUF91 domain-containing protein</fullName>
    </recommendedName>
</protein>
<sequence>MSEAIYLEHGRHLTRLELTDYSCEDKFQEILADHPDLLAGDQIDSIFPRRWLLLKREASVPAEQGGNGQWSLDHLFIDQDAIPTLIEVKRKNNRELRRQVVGQMMDYAANAVAYWPDNTLRDYFYQTALSRSQAPEAVLANFLKDNDEDLNDEEAFWQAANDNLRSGNVRLIFVADHIPPELQRIVEFMNERMSPTEVLALELRRYSGGEFSTHIPRIIGQTRVAQIAKQSGIAPKPKRGRWTKESFLEDAGKHLEPAYVESLRQMIDLFHASDFDKIEWGTGTTEGSCSPKYSFISNKSPITIWSGGHLSIKLGWLYGSDLENEFRLKLQGKLKDAGIPYECAYNEVIRVPVETWSQWMNPLLMAIQSSADEVLHPQQLTHEDHLSSSFQHV</sequence>
<gene>
    <name evidence="1" type="ORF">DCF17_08575</name>
</gene>
<evidence type="ECO:0008006" key="3">
    <source>
        <dbReference type="Google" id="ProtNLM"/>
    </source>
</evidence>
<reference evidence="2" key="1">
    <citation type="submission" date="2018-04" db="EMBL/GenBank/DDBJ databases">
        <authorList>
            <person name="Cornet L."/>
        </authorList>
    </citation>
    <scope>NUCLEOTIDE SEQUENCE [LARGE SCALE GENOMIC DNA]</scope>
</reference>
<dbReference type="InterPro" id="IPR011856">
    <property type="entry name" value="tRNA_endonuc-like_dom_sf"/>
</dbReference>
<dbReference type="Proteomes" id="UP000249081">
    <property type="component" value="Unassembled WGS sequence"/>
</dbReference>
<reference evidence="1 2" key="2">
    <citation type="submission" date="2018-06" db="EMBL/GenBank/DDBJ databases">
        <title>Metagenomic assembly of (sub)arctic Cyanobacteria and their associated microbiome from non-axenic cultures.</title>
        <authorList>
            <person name="Baurain D."/>
        </authorList>
    </citation>
    <scope>NUCLEOTIDE SEQUENCE [LARGE SCALE GENOMIC DNA]</scope>
    <source>
        <strain evidence="1">ULC041bin1</strain>
    </source>
</reference>
<organism evidence="1 2">
    <name type="scientific">Shackletoniella antarctica</name>
    <dbReference type="NCBI Taxonomy" id="268115"/>
    <lineage>
        <taxon>Bacteria</taxon>
        <taxon>Bacillati</taxon>
        <taxon>Cyanobacteriota</taxon>
        <taxon>Cyanophyceae</taxon>
        <taxon>Oculatellales</taxon>
        <taxon>Oculatellaceae</taxon>
        <taxon>Shackletoniella</taxon>
    </lineage>
</organism>
<comment type="caution">
    <text evidence="1">The sequence shown here is derived from an EMBL/GenBank/DDBJ whole genome shotgun (WGS) entry which is preliminary data.</text>
</comment>
<dbReference type="Gene3D" id="3.40.1350.10">
    <property type="match status" value="1"/>
</dbReference>
<dbReference type="AlphaFoldDB" id="A0A2W4WCA5"/>
<evidence type="ECO:0000313" key="2">
    <source>
        <dbReference type="Proteomes" id="UP000249081"/>
    </source>
</evidence>
<evidence type="ECO:0000313" key="1">
    <source>
        <dbReference type="EMBL" id="PZO42526.1"/>
    </source>
</evidence>
<proteinExistence type="predicted"/>
<dbReference type="EMBL" id="QBMN01000046">
    <property type="protein sequence ID" value="PZO42526.1"/>
    <property type="molecule type" value="Genomic_DNA"/>
</dbReference>
<name>A0A2W4WCA5_9CYAN</name>
<accession>A0A2W4WCA5</accession>